<protein>
    <recommendedName>
        <fullName evidence="8">Rhodopsin domain-containing protein</fullName>
    </recommendedName>
</protein>
<reference evidence="9 10" key="1">
    <citation type="journal article" date="2020" name="bioRxiv">
        <title>Whole genome comparisons of ergot fungi reveals the divergence and evolution of species within the genus Claviceps are the result of varying mechanisms driving genome evolution and host range expansion.</title>
        <authorList>
            <person name="Wyka S.A."/>
            <person name="Mondo S.J."/>
            <person name="Liu M."/>
            <person name="Dettman J."/>
            <person name="Nalam V."/>
            <person name="Broders K.D."/>
        </authorList>
    </citation>
    <scope>NUCLEOTIDE SEQUENCE [LARGE SCALE GENOMIC DNA]</scope>
    <source>
        <strain evidence="9 10">LM576</strain>
    </source>
</reference>
<proteinExistence type="inferred from homology"/>
<keyword evidence="2 7" id="KW-0812">Transmembrane</keyword>
<feature type="domain" description="Rhodopsin" evidence="8">
    <location>
        <begin position="99"/>
        <end position="336"/>
    </location>
</feature>
<evidence type="ECO:0000256" key="3">
    <source>
        <dbReference type="ARBA" id="ARBA00022989"/>
    </source>
</evidence>
<evidence type="ECO:0000259" key="8">
    <source>
        <dbReference type="Pfam" id="PF20684"/>
    </source>
</evidence>
<feature type="transmembrane region" description="Helical" evidence="7">
    <location>
        <begin position="314"/>
        <end position="336"/>
    </location>
</feature>
<feature type="transmembrane region" description="Helical" evidence="7">
    <location>
        <begin position="273"/>
        <end position="294"/>
    </location>
</feature>
<dbReference type="Pfam" id="PF20684">
    <property type="entry name" value="Fung_rhodopsin"/>
    <property type="match status" value="1"/>
</dbReference>
<dbReference type="InterPro" id="IPR052337">
    <property type="entry name" value="SAT4-like"/>
</dbReference>
<dbReference type="Proteomes" id="UP000732380">
    <property type="component" value="Unassembled WGS sequence"/>
</dbReference>
<dbReference type="AlphaFoldDB" id="A0A9P7TX05"/>
<evidence type="ECO:0000256" key="5">
    <source>
        <dbReference type="ARBA" id="ARBA00038359"/>
    </source>
</evidence>
<feature type="transmembrane region" description="Helical" evidence="7">
    <location>
        <begin position="76"/>
        <end position="95"/>
    </location>
</feature>
<keyword evidence="4 7" id="KW-0472">Membrane</keyword>
<dbReference type="GO" id="GO:0016020">
    <property type="term" value="C:membrane"/>
    <property type="evidence" value="ECO:0007669"/>
    <property type="project" value="UniProtKB-SubCell"/>
</dbReference>
<evidence type="ECO:0000256" key="2">
    <source>
        <dbReference type="ARBA" id="ARBA00022692"/>
    </source>
</evidence>
<comment type="similarity">
    <text evidence="5">Belongs to the SAT4 family.</text>
</comment>
<evidence type="ECO:0000313" key="9">
    <source>
        <dbReference type="EMBL" id="KAG6120199.1"/>
    </source>
</evidence>
<evidence type="ECO:0000256" key="4">
    <source>
        <dbReference type="ARBA" id="ARBA00023136"/>
    </source>
</evidence>
<feature type="transmembrane region" description="Helical" evidence="7">
    <location>
        <begin position="110"/>
        <end position="130"/>
    </location>
</feature>
<feature type="region of interest" description="Disordered" evidence="6">
    <location>
        <begin position="347"/>
        <end position="366"/>
    </location>
</feature>
<dbReference type="PANTHER" id="PTHR33048">
    <property type="entry name" value="PTH11-LIKE INTEGRAL MEMBRANE PROTEIN (AFU_ORTHOLOGUE AFUA_5G11245)"/>
    <property type="match status" value="1"/>
</dbReference>
<gene>
    <name evidence="9" type="ORF">E4U13_006820</name>
</gene>
<dbReference type="EMBL" id="SRQM01000062">
    <property type="protein sequence ID" value="KAG6120199.1"/>
    <property type="molecule type" value="Genomic_DNA"/>
</dbReference>
<dbReference type="InterPro" id="IPR049326">
    <property type="entry name" value="Rhodopsin_dom_fungi"/>
</dbReference>
<feature type="transmembrane region" description="Helical" evidence="7">
    <location>
        <begin position="188"/>
        <end position="209"/>
    </location>
</feature>
<sequence>MDVDKSVAMLPSCAKDVISATCSLNDLACICKAETLEILNQSIRKACMEPEAIYSRKYTHVACKVPVRNHGVKLDIITYVLSIVTLFCIVSRILFKRFLSSKQRLDRDDWTIMSALPTGGTLVGLVVWGIDRHGLGTDIWGVSDEDIKLYAILFFILSVLYIVLIVQIKLSLCFFYLNIFPGDTVRRLLWATVGFHIACAVGFFLGLMFSCSPTNYQWQRFDIERRPFAQGHCLDLNAAGWAFATLSVVSDLWLIALPLTQVGKLNLHIKKKIGIVLMFLTGAVVTVISILRLGTMKTYYNSTNPTWDEWIVTWWSSVEICTGFICTSLPTMRLILIRMWPRTFGSDRSNSQSMTPLPKSKSSQPQLCSGLTLPTIQDCKEEATVYGTTNSRTGLCEEKNLLHENLDGNGHCLGASGSGQAEEMRRAGYKVPQGIPIESTQKGI</sequence>
<evidence type="ECO:0000256" key="7">
    <source>
        <dbReference type="SAM" id="Phobius"/>
    </source>
</evidence>
<keyword evidence="10" id="KW-1185">Reference proteome</keyword>
<accession>A0A9P7TX05</accession>
<feature type="transmembrane region" description="Helical" evidence="7">
    <location>
        <begin position="150"/>
        <end position="176"/>
    </location>
</feature>
<evidence type="ECO:0000313" key="10">
    <source>
        <dbReference type="Proteomes" id="UP000732380"/>
    </source>
</evidence>
<comment type="caution">
    <text evidence="9">The sequence shown here is derived from an EMBL/GenBank/DDBJ whole genome shotgun (WGS) entry which is preliminary data.</text>
</comment>
<organism evidence="9 10">
    <name type="scientific">Claviceps humidiphila</name>
    <dbReference type="NCBI Taxonomy" id="1294629"/>
    <lineage>
        <taxon>Eukaryota</taxon>
        <taxon>Fungi</taxon>
        <taxon>Dikarya</taxon>
        <taxon>Ascomycota</taxon>
        <taxon>Pezizomycotina</taxon>
        <taxon>Sordariomycetes</taxon>
        <taxon>Hypocreomycetidae</taxon>
        <taxon>Hypocreales</taxon>
        <taxon>Clavicipitaceae</taxon>
        <taxon>Claviceps</taxon>
    </lineage>
</organism>
<name>A0A9P7TX05_9HYPO</name>
<comment type="subcellular location">
    <subcellularLocation>
        <location evidence="1">Membrane</location>
        <topology evidence="1">Multi-pass membrane protein</topology>
    </subcellularLocation>
</comment>
<evidence type="ECO:0000256" key="6">
    <source>
        <dbReference type="SAM" id="MobiDB-lite"/>
    </source>
</evidence>
<keyword evidence="3 7" id="KW-1133">Transmembrane helix</keyword>
<evidence type="ECO:0000256" key="1">
    <source>
        <dbReference type="ARBA" id="ARBA00004141"/>
    </source>
</evidence>
<dbReference type="PANTHER" id="PTHR33048:SF143">
    <property type="entry name" value="EXTRACELLULAR MEMBRANE PROTEIN CFEM DOMAIN-CONTAINING PROTEIN-RELATED"/>
    <property type="match status" value="1"/>
</dbReference>